<feature type="domain" description="Ubiquinol-cytochrome C reductase hinge" evidence="12">
    <location>
        <begin position="203"/>
        <end position="264"/>
    </location>
</feature>
<protein>
    <recommendedName>
        <fullName evidence="11">Complex III subunit VI</fullName>
    </recommendedName>
    <alternativeName>
        <fullName evidence="10">Mitochondrial hinge protein</fullName>
    </alternativeName>
</protein>
<keyword evidence="14" id="KW-1185">Reference proteome</keyword>
<dbReference type="Pfam" id="PF02320">
    <property type="entry name" value="UCR_hinge"/>
    <property type="match status" value="1"/>
</dbReference>
<evidence type="ECO:0000256" key="2">
    <source>
        <dbReference type="ARBA" id="ARBA00006498"/>
    </source>
</evidence>
<keyword evidence="6" id="KW-0249">Electron transport</keyword>
<evidence type="ECO:0000256" key="10">
    <source>
        <dbReference type="ARBA" id="ARBA00044364"/>
    </source>
</evidence>
<dbReference type="PANTHER" id="PTHR15336:SF0">
    <property type="entry name" value="CYTOCHROME B-C1 COMPLEX SUBUNIT 6, MITOCHONDRIAL"/>
    <property type="match status" value="1"/>
</dbReference>
<evidence type="ECO:0000256" key="11">
    <source>
        <dbReference type="ARBA" id="ARBA00076110"/>
    </source>
</evidence>
<keyword evidence="8" id="KW-0472">Membrane</keyword>
<keyword evidence="5" id="KW-0999">Mitochondrion inner membrane</keyword>
<evidence type="ECO:0000259" key="12">
    <source>
        <dbReference type="Pfam" id="PF02320"/>
    </source>
</evidence>
<evidence type="ECO:0000256" key="4">
    <source>
        <dbReference type="ARBA" id="ARBA00022660"/>
    </source>
</evidence>
<reference evidence="13 14" key="1">
    <citation type="submission" date="2024-01" db="EMBL/GenBank/DDBJ databases">
        <title>The genomes of 5 underutilized Papilionoideae crops provide insights into root nodulation and disease resistanc.</title>
        <authorList>
            <person name="Yuan L."/>
        </authorList>
    </citation>
    <scope>NUCLEOTIDE SEQUENCE [LARGE SCALE GENOMIC DNA]</scope>
    <source>
        <strain evidence="13">ZHUSHIDOU_FW_LH</strain>
        <tissue evidence="13">Leaf</tissue>
    </source>
</reference>
<evidence type="ECO:0000313" key="13">
    <source>
        <dbReference type="EMBL" id="KAK7260344.1"/>
    </source>
</evidence>
<keyword evidence="4" id="KW-0679">Respiratory chain</keyword>
<gene>
    <name evidence="13" type="ORF">RIF29_26311</name>
</gene>
<proteinExistence type="inferred from homology"/>
<evidence type="ECO:0000256" key="6">
    <source>
        <dbReference type="ARBA" id="ARBA00022982"/>
    </source>
</evidence>
<evidence type="ECO:0000256" key="1">
    <source>
        <dbReference type="ARBA" id="ARBA00004137"/>
    </source>
</evidence>
<comment type="caution">
    <text evidence="13">The sequence shown here is derived from an EMBL/GenBank/DDBJ whole genome shotgun (WGS) entry which is preliminary data.</text>
</comment>
<evidence type="ECO:0000256" key="9">
    <source>
        <dbReference type="ARBA" id="ARBA00023157"/>
    </source>
</evidence>
<evidence type="ECO:0000313" key="14">
    <source>
        <dbReference type="Proteomes" id="UP001372338"/>
    </source>
</evidence>
<comment type="similarity">
    <text evidence="2">Belongs to the UQCRH/QCR6 family.</text>
</comment>
<keyword evidence="7" id="KW-0496">Mitochondrion</keyword>
<dbReference type="Gene3D" id="1.10.287.20">
    <property type="entry name" value="Ubiquinol-cytochrome C reductase hinge domain"/>
    <property type="match status" value="1"/>
</dbReference>
<dbReference type="InterPro" id="IPR003422">
    <property type="entry name" value="Cyt_b-c1_6"/>
</dbReference>
<dbReference type="FunFam" id="1.10.287.20:FF:000001">
    <property type="entry name" value="Cytochrome b-c1 complex subunit 6"/>
    <property type="match status" value="1"/>
</dbReference>
<accession>A0AAN9ENH3</accession>
<dbReference type="Proteomes" id="UP001372338">
    <property type="component" value="Unassembled WGS sequence"/>
</dbReference>
<sequence length="264" mass="29793">MLSAAQTPASSISPFHHLLFSSISSTSSSNNKLHRTALNLLCWLEPPSMVAQSSHHKPHNQSIRNNAHVDCPKQQMKKKNNNNKKKNNPLPITSIQSLYFNKEKKPLPTTIILTFQLGQRQNIRPGLFGVREVITMAVFPQLHTLLRESLVEEENLEAILAQHCKNPRTPLAASLEHSTLFALIINHTLSLLPSAMADEEPVDQKFHLEESCKPKCVKPLLEYQACVKRIQGDETGHKHCTGQYFDYWSCIDKCVAAKLFSKLK</sequence>
<dbReference type="GO" id="GO:0005743">
    <property type="term" value="C:mitochondrial inner membrane"/>
    <property type="evidence" value="ECO:0007669"/>
    <property type="project" value="UniProtKB-SubCell"/>
</dbReference>
<evidence type="ECO:0000256" key="5">
    <source>
        <dbReference type="ARBA" id="ARBA00022792"/>
    </source>
</evidence>
<dbReference type="PANTHER" id="PTHR15336">
    <property type="entry name" value="UBIQUINOL-CYTOCHROME C REDUCTASE COMPLEX 7.8 KDA PROTEIN"/>
    <property type="match status" value="1"/>
</dbReference>
<dbReference type="InterPro" id="IPR023184">
    <property type="entry name" value="Ubol_cytC_Rdtase_hinge_dom"/>
</dbReference>
<comment type="subcellular location">
    <subcellularLocation>
        <location evidence="1">Mitochondrion inner membrane</location>
        <topology evidence="1">Peripheral membrane protein</topology>
        <orientation evidence="1">Intermembrane side</orientation>
    </subcellularLocation>
</comment>
<dbReference type="SUPFAM" id="SSF81531">
    <property type="entry name" value="Non-heme 11 kDa protein of cytochrome bc1 complex (Ubiquinol-cytochrome c reductase)"/>
    <property type="match status" value="1"/>
</dbReference>
<evidence type="ECO:0000256" key="7">
    <source>
        <dbReference type="ARBA" id="ARBA00023128"/>
    </source>
</evidence>
<keyword evidence="9" id="KW-1015">Disulfide bond</keyword>
<dbReference type="AlphaFoldDB" id="A0AAN9ENH3"/>
<dbReference type="GO" id="GO:0006122">
    <property type="term" value="P:mitochondrial electron transport, ubiquinol to cytochrome c"/>
    <property type="evidence" value="ECO:0007669"/>
    <property type="project" value="InterPro"/>
</dbReference>
<evidence type="ECO:0000256" key="3">
    <source>
        <dbReference type="ARBA" id="ARBA00022448"/>
    </source>
</evidence>
<name>A0AAN9ENH3_CROPI</name>
<organism evidence="13 14">
    <name type="scientific">Crotalaria pallida</name>
    <name type="common">Smooth rattlebox</name>
    <name type="synonym">Crotalaria striata</name>
    <dbReference type="NCBI Taxonomy" id="3830"/>
    <lineage>
        <taxon>Eukaryota</taxon>
        <taxon>Viridiplantae</taxon>
        <taxon>Streptophyta</taxon>
        <taxon>Embryophyta</taxon>
        <taxon>Tracheophyta</taxon>
        <taxon>Spermatophyta</taxon>
        <taxon>Magnoliopsida</taxon>
        <taxon>eudicotyledons</taxon>
        <taxon>Gunneridae</taxon>
        <taxon>Pentapetalae</taxon>
        <taxon>rosids</taxon>
        <taxon>fabids</taxon>
        <taxon>Fabales</taxon>
        <taxon>Fabaceae</taxon>
        <taxon>Papilionoideae</taxon>
        <taxon>50 kb inversion clade</taxon>
        <taxon>genistoids sensu lato</taxon>
        <taxon>core genistoids</taxon>
        <taxon>Crotalarieae</taxon>
        <taxon>Crotalaria</taxon>
    </lineage>
</organism>
<evidence type="ECO:0000256" key="8">
    <source>
        <dbReference type="ARBA" id="ARBA00023136"/>
    </source>
</evidence>
<dbReference type="InterPro" id="IPR036811">
    <property type="entry name" value="Ubol_cytC_Rdtase_hinge_dom_sf"/>
</dbReference>
<dbReference type="EMBL" id="JAYWIO010000005">
    <property type="protein sequence ID" value="KAK7260344.1"/>
    <property type="molecule type" value="Genomic_DNA"/>
</dbReference>
<keyword evidence="3" id="KW-0813">Transport</keyword>